<evidence type="ECO:0000256" key="1">
    <source>
        <dbReference type="SAM" id="MobiDB-lite"/>
    </source>
</evidence>
<evidence type="ECO:0000256" key="2">
    <source>
        <dbReference type="SAM" id="Phobius"/>
    </source>
</evidence>
<dbReference type="InterPro" id="IPR010982">
    <property type="entry name" value="Lambda_DNA-bd_dom_sf"/>
</dbReference>
<keyword evidence="2" id="KW-0812">Transmembrane</keyword>
<dbReference type="InterPro" id="IPR050400">
    <property type="entry name" value="Bact_Cytoskel_RodZ"/>
</dbReference>
<dbReference type="GO" id="GO:0003677">
    <property type="term" value="F:DNA binding"/>
    <property type="evidence" value="ECO:0007669"/>
    <property type="project" value="InterPro"/>
</dbReference>
<dbReference type="SUPFAM" id="SSF47413">
    <property type="entry name" value="lambda repressor-like DNA-binding domains"/>
    <property type="match status" value="1"/>
</dbReference>
<organism evidence="4 5">
    <name type="scientific">Desulfobaculum bizertense DSM 18034</name>
    <dbReference type="NCBI Taxonomy" id="1121442"/>
    <lineage>
        <taxon>Bacteria</taxon>
        <taxon>Pseudomonadati</taxon>
        <taxon>Thermodesulfobacteriota</taxon>
        <taxon>Desulfovibrionia</taxon>
        <taxon>Desulfovibrionales</taxon>
        <taxon>Desulfovibrionaceae</taxon>
        <taxon>Desulfobaculum</taxon>
    </lineage>
</organism>
<dbReference type="AlphaFoldDB" id="A0A1T4W2X7"/>
<dbReference type="PANTHER" id="PTHR34475:SF1">
    <property type="entry name" value="CYTOSKELETON PROTEIN RODZ"/>
    <property type="match status" value="1"/>
</dbReference>
<dbReference type="OrthoDB" id="9797543at2"/>
<dbReference type="EMBL" id="FUYA01000004">
    <property type="protein sequence ID" value="SKA71654.1"/>
    <property type="molecule type" value="Genomic_DNA"/>
</dbReference>
<feature type="compositionally biased region" description="Polar residues" evidence="1">
    <location>
        <begin position="171"/>
        <end position="181"/>
    </location>
</feature>
<feature type="domain" description="Cytoskeleton protein RodZ-like C-terminal" evidence="3">
    <location>
        <begin position="236"/>
        <end position="308"/>
    </location>
</feature>
<dbReference type="Pfam" id="PF13413">
    <property type="entry name" value="HTH_25"/>
    <property type="match status" value="1"/>
</dbReference>
<keyword evidence="5" id="KW-1185">Reference proteome</keyword>
<sequence length="314" mass="33653">MDLQELGEVFREERERQGLTIDEVVERTKISKINIVAIEKAQTEFLPHPVYAKGFVRNYARMLGLDADEMSAVMEVEYTLPELENGDGCGALNPPRIAVLNNEKKRTLRKVFLVVAVVVCLAAAGAYYFFGPKKAEQPVVATVEESLAVEQAAPDSVEPEASEVVTESVPADQTESATEDVQANAAATAPADASGAESAAEPVADATPEESAPAEDVAAPEQTATVLPIAQQVLEVRATETCWMRAVIDPDENGEGKIIDATLQAGDSQVLNFATGLSLKLGNAGGVELMLNGQKYDFSAKRGQVRTLDFRAEE</sequence>
<accession>A0A1T4W2X7</accession>
<dbReference type="InterPro" id="IPR025194">
    <property type="entry name" value="RodZ-like_C"/>
</dbReference>
<dbReference type="Proteomes" id="UP000189733">
    <property type="component" value="Unassembled WGS sequence"/>
</dbReference>
<keyword evidence="2" id="KW-1133">Transmembrane helix</keyword>
<dbReference type="Pfam" id="PF13464">
    <property type="entry name" value="RodZ_C"/>
    <property type="match status" value="1"/>
</dbReference>
<reference evidence="4 5" key="1">
    <citation type="submission" date="2017-02" db="EMBL/GenBank/DDBJ databases">
        <authorList>
            <person name="Peterson S.W."/>
        </authorList>
    </citation>
    <scope>NUCLEOTIDE SEQUENCE [LARGE SCALE GENOMIC DNA]</scope>
    <source>
        <strain evidence="4 5">DSM 18034</strain>
    </source>
</reference>
<name>A0A1T4W2X7_9BACT</name>
<evidence type="ECO:0000259" key="3">
    <source>
        <dbReference type="Pfam" id="PF13464"/>
    </source>
</evidence>
<dbReference type="CDD" id="cd00093">
    <property type="entry name" value="HTH_XRE"/>
    <property type="match status" value="1"/>
</dbReference>
<dbReference type="InterPro" id="IPR001387">
    <property type="entry name" value="Cro/C1-type_HTH"/>
</dbReference>
<evidence type="ECO:0000313" key="4">
    <source>
        <dbReference type="EMBL" id="SKA71654.1"/>
    </source>
</evidence>
<feature type="compositionally biased region" description="Low complexity" evidence="1">
    <location>
        <begin position="183"/>
        <end position="200"/>
    </location>
</feature>
<proteinExistence type="predicted"/>
<dbReference type="STRING" id="1121442.SAMN02745702_01529"/>
<dbReference type="PANTHER" id="PTHR34475">
    <property type="match status" value="1"/>
</dbReference>
<protein>
    <submittedName>
        <fullName evidence="4">Cytoskeleton protein RodZ</fullName>
    </submittedName>
</protein>
<evidence type="ECO:0000313" key="5">
    <source>
        <dbReference type="Proteomes" id="UP000189733"/>
    </source>
</evidence>
<dbReference type="RefSeq" id="WP_078684809.1">
    <property type="nucleotide sequence ID" value="NZ_FUYA01000004.1"/>
</dbReference>
<feature type="region of interest" description="Disordered" evidence="1">
    <location>
        <begin position="151"/>
        <end position="220"/>
    </location>
</feature>
<gene>
    <name evidence="4" type="ORF">SAMN02745702_01529</name>
</gene>
<dbReference type="Gene3D" id="1.10.260.40">
    <property type="entry name" value="lambda repressor-like DNA-binding domains"/>
    <property type="match status" value="1"/>
</dbReference>
<keyword evidence="2" id="KW-0472">Membrane</keyword>
<feature type="transmembrane region" description="Helical" evidence="2">
    <location>
        <begin position="111"/>
        <end position="130"/>
    </location>
</feature>